<organism evidence="1 2">
    <name type="scientific">Ceratocystis pirilliformis</name>
    <dbReference type="NCBI Taxonomy" id="259994"/>
    <lineage>
        <taxon>Eukaryota</taxon>
        <taxon>Fungi</taxon>
        <taxon>Dikarya</taxon>
        <taxon>Ascomycota</taxon>
        <taxon>Pezizomycotina</taxon>
        <taxon>Sordariomycetes</taxon>
        <taxon>Hypocreomycetidae</taxon>
        <taxon>Microascales</taxon>
        <taxon>Ceratocystidaceae</taxon>
        <taxon>Ceratocystis</taxon>
    </lineage>
</organism>
<dbReference type="Proteomes" id="UP001583280">
    <property type="component" value="Unassembled WGS sequence"/>
</dbReference>
<protein>
    <submittedName>
        <fullName evidence="1">Uncharacterized protein</fullName>
    </submittedName>
</protein>
<name>A0ABR3YGH5_9PEZI</name>
<reference evidence="1 2" key="1">
    <citation type="journal article" date="2024" name="IMA Fungus">
        <title>IMA Genome - F19 : A genome assembly and annotation guide to empower mycologists, including annotated draft genome sequences of Ceratocystis pirilliformis, Diaporthe australafricana, Fusarium ophioides, Paecilomyces lecythidis, and Sporothrix stenoceras.</title>
        <authorList>
            <person name="Aylward J."/>
            <person name="Wilson A.M."/>
            <person name="Visagie C.M."/>
            <person name="Spraker J."/>
            <person name="Barnes I."/>
            <person name="Buitendag C."/>
            <person name="Ceriani C."/>
            <person name="Del Mar Angel L."/>
            <person name="du Plessis D."/>
            <person name="Fuchs T."/>
            <person name="Gasser K."/>
            <person name="Kramer D."/>
            <person name="Li W."/>
            <person name="Munsamy K."/>
            <person name="Piso A."/>
            <person name="Price J.L."/>
            <person name="Sonnekus B."/>
            <person name="Thomas C."/>
            <person name="van der Nest A."/>
            <person name="van Dijk A."/>
            <person name="van Heerden A."/>
            <person name="van Vuuren N."/>
            <person name="Yilmaz N."/>
            <person name="Duong T.A."/>
            <person name="van der Merwe N.A."/>
            <person name="Wingfield M.J."/>
            <person name="Wingfield B.D."/>
        </authorList>
    </citation>
    <scope>NUCLEOTIDE SEQUENCE [LARGE SCALE GENOMIC DNA]</scope>
    <source>
        <strain evidence="1 2">CMW 12675</strain>
    </source>
</reference>
<proteinExistence type="predicted"/>
<gene>
    <name evidence="1" type="ORF">Cpir12675_006716</name>
</gene>
<keyword evidence="2" id="KW-1185">Reference proteome</keyword>
<accession>A0ABR3YGH5</accession>
<evidence type="ECO:0000313" key="1">
    <source>
        <dbReference type="EMBL" id="KAL1887070.1"/>
    </source>
</evidence>
<sequence>KANGYQHGVLALTEYAGGVAARHMGNIYNIEKIRFYQRRAFIAQLAERDTSNVEVSGSNPLEGS</sequence>
<comment type="caution">
    <text evidence="1">The sequence shown here is derived from an EMBL/GenBank/DDBJ whole genome shotgun (WGS) entry which is preliminary data.</text>
</comment>
<evidence type="ECO:0000313" key="2">
    <source>
        <dbReference type="Proteomes" id="UP001583280"/>
    </source>
</evidence>
<dbReference type="EMBL" id="JAWDJO010000358">
    <property type="protein sequence ID" value="KAL1887070.1"/>
    <property type="molecule type" value="Genomic_DNA"/>
</dbReference>
<feature type="non-terminal residue" evidence="1">
    <location>
        <position position="1"/>
    </location>
</feature>